<dbReference type="InterPro" id="IPR049512">
    <property type="entry name" value="DJR-like_dom"/>
</dbReference>
<protein>
    <recommendedName>
        <fullName evidence="1">Double jelly roll-like domain-containing protein</fullName>
    </recommendedName>
</protein>
<feature type="domain" description="Double jelly roll-like" evidence="1">
    <location>
        <begin position="74"/>
        <end position="371"/>
    </location>
</feature>
<dbReference type="Proteomes" id="UP001162156">
    <property type="component" value="Unassembled WGS sequence"/>
</dbReference>
<dbReference type="AlphaFoldDB" id="A0AAV8Z753"/>
<organism evidence="2 3">
    <name type="scientific">Rhamnusium bicolor</name>
    <dbReference type="NCBI Taxonomy" id="1586634"/>
    <lineage>
        <taxon>Eukaryota</taxon>
        <taxon>Metazoa</taxon>
        <taxon>Ecdysozoa</taxon>
        <taxon>Arthropoda</taxon>
        <taxon>Hexapoda</taxon>
        <taxon>Insecta</taxon>
        <taxon>Pterygota</taxon>
        <taxon>Neoptera</taxon>
        <taxon>Endopterygota</taxon>
        <taxon>Coleoptera</taxon>
        <taxon>Polyphaga</taxon>
        <taxon>Cucujiformia</taxon>
        <taxon>Chrysomeloidea</taxon>
        <taxon>Cerambycidae</taxon>
        <taxon>Lepturinae</taxon>
        <taxon>Rhagiini</taxon>
        <taxon>Rhamnusium</taxon>
    </lineage>
</organism>
<dbReference type="Pfam" id="PF21738">
    <property type="entry name" value="DJR-like_dom"/>
    <property type="match status" value="1"/>
</dbReference>
<keyword evidence="3" id="KW-1185">Reference proteome</keyword>
<proteinExistence type="predicted"/>
<reference evidence="2" key="1">
    <citation type="journal article" date="2023" name="Insect Mol. Biol.">
        <title>Genome sequencing provides insights into the evolution of gene families encoding plant cell wall-degrading enzymes in longhorned beetles.</title>
        <authorList>
            <person name="Shin N.R."/>
            <person name="Okamura Y."/>
            <person name="Kirsch R."/>
            <person name="Pauchet Y."/>
        </authorList>
    </citation>
    <scope>NUCLEOTIDE SEQUENCE</scope>
    <source>
        <strain evidence="2">RBIC_L_NR</strain>
    </source>
</reference>
<evidence type="ECO:0000313" key="2">
    <source>
        <dbReference type="EMBL" id="KAJ8960105.1"/>
    </source>
</evidence>
<comment type="caution">
    <text evidence="2">The sequence shown here is derived from an EMBL/GenBank/DDBJ whole genome shotgun (WGS) entry which is preliminary data.</text>
</comment>
<dbReference type="EMBL" id="JANEYF010001658">
    <property type="protein sequence ID" value="KAJ8960105.1"/>
    <property type="molecule type" value="Genomic_DNA"/>
</dbReference>
<gene>
    <name evidence="2" type="ORF">NQ314_006103</name>
</gene>
<dbReference type="PANTHER" id="PTHR36159">
    <property type="entry name" value="PROTEIN CBG23766"/>
    <property type="match status" value="1"/>
</dbReference>
<name>A0AAV8Z753_9CUCU</name>
<evidence type="ECO:0000259" key="1">
    <source>
        <dbReference type="Pfam" id="PF21738"/>
    </source>
</evidence>
<accession>A0AAV8Z753</accession>
<sequence>MDILNVTEQLYVDNTIVSSEIHTYEPYLPTKLGYNDEIVIPVQEVDKFTLPCESFLYIEGKLTKSDGTISDKLKFINNGTSFLFKEIRYLLNGITVDSVRDVGLTSTLKAYLSYNSNDSVRLQNAGWLPKAKGTDNVLVDDKGVNVKQELVLLRSSDDLNAVISTEANDIPKVEINKLSWNIPHISVGIPQELALTKLIDKNADITLGFRSWELVEFPELTESNRHNWPVKTTTKLETPRHVIISFQTSRRNNVIKDMSKFDNCNLRNIKVFLNSERYPYNDLYLDFTENKFASLYEMFAKFRHSHYELQNEPIFTPTEFKDIAPITYIDCSHQKESIQSGPIVMRVEFESSGNIPRNTSAYCLILHDKLISYNPLTKIVKQL</sequence>
<dbReference type="PANTHER" id="PTHR36159:SF1">
    <property type="entry name" value="RETROVIRUS-RELATED POL POLYPROTEIN FROM TRANSPOSON 412-LIKE PROTEIN"/>
    <property type="match status" value="1"/>
</dbReference>
<evidence type="ECO:0000313" key="3">
    <source>
        <dbReference type="Proteomes" id="UP001162156"/>
    </source>
</evidence>